<sequence>MAQSLDYFLPSVQTQDTRKRLAIYEEIADYLRDDSSNIALDDVDKLVDGLASWVTSSNYKVRDSAQELLLKLMVPASSPQYIFEKIMPAFQHKLWRVREQLCNCLVKMLSIHGSKGLLLSKFLPILIKLLEDQSIPVREAAVDAIVEIYKHAGERVRQDLARKDVNPSKYDYPLEKRHCNI</sequence>
<dbReference type="InterPro" id="IPR048491">
    <property type="entry name" value="XMAP215_CLASP_TOG"/>
</dbReference>
<comment type="subcellular location">
    <subcellularLocation>
        <location evidence="1">Cytoplasm</location>
        <location evidence="1">Cytoskeleton</location>
    </subcellularLocation>
</comment>
<keyword evidence="3" id="KW-0677">Repeat</keyword>
<dbReference type="GO" id="GO:0061863">
    <property type="term" value="F:microtubule plus end polymerase"/>
    <property type="evidence" value="ECO:0007669"/>
    <property type="project" value="InterPro"/>
</dbReference>
<protein>
    <recommendedName>
        <fullName evidence="7">TOG domain-containing protein</fullName>
    </recommendedName>
</protein>
<dbReference type="EMBL" id="JAODUP010000151">
    <property type="protein sequence ID" value="KAK2159527.1"/>
    <property type="molecule type" value="Genomic_DNA"/>
</dbReference>
<feature type="domain" description="TOG" evidence="7">
    <location>
        <begin position="1"/>
        <end position="169"/>
    </location>
</feature>
<evidence type="ECO:0000313" key="9">
    <source>
        <dbReference type="Proteomes" id="UP001208570"/>
    </source>
</evidence>
<dbReference type="Gene3D" id="1.25.10.10">
    <property type="entry name" value="Leucine-rich Repeat Variant"/>
    <property type="match status" value="1"/>
</dbReference>
<dbReference type="GO" id="GO:0030951">
    <property type="term" value="P:establishment or maintenance of microtubule cytoskeleton polarity"/>
    <property type="evidence" value="ECO:0007669"/>
    <property type="project" value="InterPro"/>
</dbReference>
<evidence type="ECO:0000259" key="7">
    <source>
        <dbReference type="SMART" id="SM01349"/>
    </source>
</evidence>
<evidence type="ECO:0000256" key="5">
    <source>
        <dbReference type="ARBA" id="ARBA00025722"/>
    </source>
</evidence>
<evidence type="ECO:0000256" key="6">
    <source>
        <dbReference type="PROSITE-ProRule" id="PRU00103"/>
    </source>
</evidence>
<evidence type="ECO:0000313" key="8">
    <source>
        <dbReference type="EMBL" id="KAK2159527.1"/>
    </source>
</evidence>
<evidence type="ECO:0000256" key="2">
    <source>
        <dbReference type="ARBA" id="ARBA00022490"/>
    </source>
</evidence>
<dbReference type="SMART" id="SM01349">
    <property type="entry name" value="TOG"/>
    <property type="match status" value="1"/>
</dbReference>
<comment type="similarity">
    <text evidence="5">Belongs to the TOG/XMAP215 family.</text>
</comment>
<dbReference type="SUPFAM" id="SSF48371">
    <property type="entry name" value="ARM repeat"/>
    <property type="match status" value="1"/>
</dbReference>
<dbReference type="GO" id="GO:0005856">
    <property type="term" value="C:cytoskeleton"/>
    <property type="evidence" value="ECO:0007669"/>
    <property type="project" value="UniProtKB-SubCell"/>
</dbReference>
<dbReference type="Proteomes" id="UP001208570">
    <property type="component" value="Unassembled WGS sequence"/>
</dbReference>
<dbReference type="GO" id="GO:0046785">
    <property type="term" value="P:microtubule polymerization"/>
    <property type="evidence" value="ECO:0007669"/>
    <property type="project" value="InterPro"/>
</dbReference>
<dbReference type="PROSITE" id="PS50077">
    <property type="entry name" value="HEAT_REPEAT"/>
    <property type="match status" value="1"/>
</dbReference>
<evidence type="ECO:0000256" key="1">
    <source>
        <dbReference type="ARBA" id="ARBA00004245"/>
    </source>
</evidence>
<proteinExistence type="inferred from homology"/>
<dbReference type="GO" id="GO:0007051">
    <property type="term" value="P:spindle organization"/>
    <property type="evidence" value="ECO:0007669"/>
    <property type="project" value="InterPro"/>
</dbReference>
<keyword evidence="4" id="KW-0206">Cytoskeleton</keyword>
<name>A0AAD9JUT4_9ANNE</name>
<dbReference type="InterPro" id="IPR021133">
    <property type="entry name" value="HEAT_type_2"/>
</dbReference>
<organism evidence="8 9">
    <name type="scientific">Paralvinella palmiformis</name>
    <dbReference type="NCBI Taxonomy" id="53620"/>
    <lineage>
        <taxon>Eukaryota</taxon>
        <taxon>Metazoa</taxon>
        <taxon>Spiralia</taxon>
        <taxon>Lophotrochozoa</taxon>
        <taxon>Annelida</taxon>
        <taxon>Polychaeta</taxon>
        <taxon>Sedentaria</taxon>
        <taxon>Canalipalpata</taxon>
        <taxon>Terebellida</taxon>
        <taxon>Terebelliformia</taxon>
        <taxon>Alvinellidae</taxon>
        <taxon>Paralvinella</taxon>
    </lineage>
</organism>
<evidence type="ECO:0000256" key="3">
    <source>
        <dbReference type="ARBA" id="ARBA00022737"/>
    </source>
</evidence>
<dbReference type="Pfam" id="PF21041">
    <property type="entry name" value="XMAP215_CLASP_TOG"/>
    <property type="match status" value="1"/>
</dbReference>
<comment type="caution">
    <text evidence="8">The sequence shown here is derived from an EMBL/GenBank/DDBJ whole genome shotgun (WGS) entry which is preliminary data.</text>
</comment>
<gene>
    <name evidence="8" type="ORF">LSH36_151g02038</name>
</gene>
<accession>A0AAD9JUT4</accession>
<feature type="repeat" description="HEAT" evidence="6">
    <location>
        <begin position="122"/>
        <end position="160"/>
    </location>
</feature>
<dbReference type="GO" id="GO:0051010">
    <property type="term" value="F:microtubule plus-end binding"/>
    <property type="evidence" value="ECO:0007669"/>
    <property type="project" value="InterPro"/>
</dbReference>
<evidence type="ECO:0000256" key="4">
    <source>
        <dbReference type="ARBA" id="ARBA00023212"/>
    </source>
</evidence>
<reference evidence="8" key="1">
    <citation type="journal article" date="2023" name="Mol. Biol. Evol.">
        <title>Third-Generation Sequencing Reveals the Adaptive Role of the Epigenome in Three Deep-Sea Polychaetes.</title>
        <authorList>
            <person name="Perez M."/>
            <person name="Aroh O."/>
            <person name="Sun Y."/>
            <person name="Lan Y."/>
            <person name="Juniper S.K."/>
            <person name="Young C.R."/>
            <person name="Angers B."/>
            <person name="Qian P.Y."/>
        </authorList>
    </citation>
    <scope>NUCLEOTIDE SEQUENCE</scope>
    <source>
        <strain evidence="8">P08H-3</strain>
    </source>
</reference>
<dbReference type="InterPro" id="IPR034085">
    <property type="entry name" value="TOG"/>
</dbReference>
<dbReference type="AlphaFoldDB" id="A0AAD9JUT4"/>
<dbReference type="InterPro" id="IPR045110">
    <property type="entry name" value="XMAP215"/>
</dbReference>
<keyword evidence="9" id="KW-1185">Reference proteome</keyword>
<keyword evidence="2" id="KW-0963">Cytoplasm</keyword>
<dbReference type="InterPro" id="IPR011989">
    <property type="entry name" value="ARM-like"/>
</dbReference>
<dbReference type="InterPro" id="IPR016024">
    <property type="entry name" value="ARM-type_fold"/>
</dbReference>
<dbReference type="PANTHER" id="PTHR12609">
    <property type="entry name" value="MICROTUBULE ASSOCIATED PROTEIN XMAP215"/>
    <property type="match status" value="1"/>
</dbReference>